<feature type="region of interest" description="Disordered" evidence="1">
    <location>
        <begin position="132"/>
        <end position="152"/>
    </location>
</feature>
<reference evidence="2 3" key="1">
    <citation type="submission" date="2013-11" db="EMBL/GenBank/DDBJ databases">
        <title>Opisthorchis viverrini - life in the bile duct.</title>
        <authorList>
            <person name="Young N.D."/>
            <person name="Nagarajan N."/>
            <person name="Lin S.J."/>
            <person name="Korhonen P.K."/>
            <person name="Jex A.R."/>
            <person name="Hall R.S."/>
            <person name="Safavi-Hemami H."/>
            <person name="Kaewkong W."/>
            <person name="Bertrand D."/>
            <person name="Gao S."/>
            <person name="Seet Q."/>
            <person name="Wongkham S."/>
            <person name="Teh B.T."/>
            <person name="Wongkham C."/>
            <person name="Intapan P.M."/>
            <person name="Maleewong W."/>
            <person name="Yang X."/>
            <person name="Hu M."/>
            <person name="Wang Z."/>
            <person name="Hofmann A."/>
            <person name="Sternberg P.W."/>
            <person name="Tan P."/>
            <person name="Wang J."/>
            <person name="Gasser R.B."/>
        </authorList>
    </citation>
    <scope>NUCLEOTIDE SEQUENCE [LARGE SCALE GENOMIC DNA]</scope>
</reference>
<dbReference type="GeneID" id="20326237"/>
<sequence>MLATNVGVTREGPGGHIQIAAGFPMQILPNLITKNASVPGNTVQTTDPSGYRKIGIDLEIGPKKLDKMLEKLKKVLAATIKKASPNCRCSPTPERSLKCTAGTEMDEGHSSINQITAVGNAKLKSDVGIGEWGHRTTEQPRESPDRTTNRDQRSSLLAACISTHAQHYSRHNHQPTATHQLAQLSEQANDHQYTA</sequence>
<evidence type="ECO:0000313" key="3">
    <source>
        <dbReference type="Proteomes" id="UP000054324"/>
    </source>
</evidence>
<gene>
    <name evidence="2" type="ORF">T265_12069</name>
</gene>
<dbReference type="KEGG" id="ovi:T265_12069"/>
<accession>A0A074YW30</accession>
<dbReference type="Proteomes" id="UP000054324">
    <property type="component" value="Unassembled WGS sequence"/>
</dbReference>
<dbReference type="AlphaFoldDB" id="A0A074YW30"/>
<evidence type="ECO:0000256" key="1">
    <source>
        <dbReference type="SAM" id="MobiDB-lite"/>
    </source>
</evidence>
<keyword evidence="3" id="KW-1185">Reference proteome</keyword>
<protein>
    <submittedName>
        <fullName evidence="2">Uncharacterized protein</fullName>
    </submittedName>
</protein>
<name>A0A074YW30_OPIVI</name>
<dbReference type="CTD" id="20326237"/>
<evidence type="ECO:0000313" key="2">
    <source>
        <dbReference type="EMBL" id="KER18981.1"/>
    </source>
</evidence>
<organism evidence="2 3">
    <name type="scientific">Opisthorchis viverrini</name>
    <name type="common">Southeast Asian liver fluke</name>
    <dbReference type="NCBI Taxonomy" id="6198"/>
    <lineage>
        <taxon>Eukaryota</taxon>
        <taxon>Metazoa</taxon>
        <taxon>Spiralia</taxon>
        <taxon>Lophotrochozoa</taxon>
        <taxon>Platyhelminthes</taxon>
        <taxon>Trematoda</taxon>
        <taxon>Digenea</taxon>
        <taxon>Opisthorchiida</taxon>
        <taxon>Opisthorchiata</taxon>
        <taxon>Opisthorchiidae</taxon>
        <taxon>Opisthorchis</taxon>
    </lineage>
</organism>
<proteinExistence type="predicted"/>
<dbReference type="EMBL" id="KL597408">
    <property type="protein sequence ID" value="KER18981.1"/>
    <property type="molecule type" value="Genomic_DNA"/>
</dbReference>
<dbReference type="RefSeq" id="XP_009177271.1">
    <property type="nucleotide sequence ID" value="XM_009179007.1"/>
</dbReference>